<dbReference type="InterPro" id="IPR021323">
    <property type="entry name" value="DUF2927"/>
</dbReference>
<sequence length="249" mass="27110">MRLAICVLLLLAVTLPGPARAQTRVVGGMPLIVRTAPDEQPAEAGLEGMARLFQDGALRDELKRAHPLARWTRPVNVTLRGDAAARWFPAAQAIAADLEAATGLTITVHEQPFWSGDIDVVVTNHRGYWPPMVSLANGRRDEPFTCIALPMVTDGEIRGSRIIINAAVVGPDNAEACLAEELYQSMGMFGEVEDHPDGTLLNDDVGYRRIGPIDRLLLSVLYDRRLTPAMDAAEAGAAARRILAERMRE</sequence>
<reference evidence="2 3" key="1">
    <citation type="submission" date="2021-03" db="EMBL/GenBank/DDBJ databases">
        <title>Genomic Encyclopedia of Type Strains, Phase III (KMG-III): the genomes of soil and plant-associated and newly described type strains.</title>
        <authorList>
            <person name="Whitman W."/>
        </authorList>
    </citation>
    <scope>NUCLEOTIDE SEQUENCE [LARGE SCALE GENOMIC DNA]</scope>
    <source>
        <strain evidence="2 3">IMMIB AFH-6</strain>
    </source>
</reference>
<evidence type="ECO:0000256" key="1">
    <source>
        <dbReference type="SAM" id="SignalP"/>
    </source>
</evidence>
<evidence type="ECO:0000313" key="2">
    <source>
        <dbReference type="EMBL" id="MBP2294048.1"/>
    </source>
</evidence>
<accession>A0ABS4SNB1</accession>
<dbReference type="EMBL" id="JAGINP010000014">
    <property type="protein sequence ID" value="MBP2294048.1"/>
    <property type="molecule type" value="Genomic_DNA"/>
</dbReference>
<gene>
    <name evidence="2" type="ORF">J2851_003834</name>
</gene>
<keyword evidence="3" id="KW-1185">Reference proteome</keyword>
<evidence type="ECO:0008006" key="4">
    <source>
        <dbReference type="Google" id="ProtNLM"/>
    </source>
</evidence>
<keyword evidence="1" id="KW-0732">Signal</keyword>
<name>A0ABS4SNB1_9PROT</name>
<organism evidence="2 3">
    <name type="scientific">Azospirillum rugosum</name>
    <dbReference type="NCBI Taxonomy" id="416170"/>
    <lineage>
        <taxon>Bacteria</taxon>
        <taxon>Pseudomonadati</taxon>
        <taxon>Pseudomonadota</taxon>
        <taxon>Alphaproteobacteria</taxon>
        <taxon>Rhodospirillales</taxon>
        <taxon>Azospirillaceae</taxon>
        <taxon>Azospirillum</taxon>
    </lineage>
</organism>
<proteinExistence type="predicted"/>
<feature type="signal peptide" evidence="1">
    <location>
        <begin position="1"/>
        <end position="21"/>
    </location>
</feature>
<comment type="caution">
    <text evidence="2">The sequence shown here is derived from an EMBL/GenBank/DDBJ whole genome shotgun (WGS) entry which is preliminary data.</text>
</comment>
<dbReference type="Proteomes" id="UP000781958">
    <property type="component" value="Unassembled WGS sequence"/>
</dbReference>
<dbReference type="RefSeq" id="WP_209768019.1">
    <property type="nucleotide sequence ID" value="NZ_JAGINP010000014.1"/>
</dbReference>
<protein>
    <recommendedName>
        <fullName evidence="4">Polar amino acid transport system substrate-binding protein</fullName>
    </recommendedName>
</protein>
<feature type="chain" id="PRO_5045089021" description="Polar amino acid transport system substrate-binding protein" evidence="1">
    <location>
        <begin position="22"/>
        <end position="249"/>
    </location>
</feature>
<dbReference type="Pfam" id="PF11150">
    <property type="entry name" value="DUF2927"/>
    <property type="match status" value="1"/>
</dbReference>
<evidence type="ECO:0000313" key="3">
    <source>
        <dbReference type="Proteomes" id="UP000781958"/>
    </source>
</evidence>